<name>A0A1B6IB00_9HEMI</name>
<dbReference type="GO" id="GO:0005737">
    <property type="term" value="C:cytoplasm"/>
    <property type="evidence" value="ECO:0007669"/>
    <property type="project" value="UniProtKB-SubCell"/>
</dbReference>
<protein>
    <recommendedName>
        <fullName evidence="4">Condensin complex subunit 2</fullName>
    </recommendedName>
</protein>
<proteinExistence type="inferred from homology"/>
<dbReference type="EMBL" id="GECU01023624">
    <property type="protein sequence ID" value="JAS84082.1"/>
    <property type="molecule type" value="Transcribed_RNA"/>
</dbReference>
<dbReference type="GO" id="GO:0007076">
    <property type="term" value="P:mitotic chromosome condensation"/>
    <property type="evidence" value="ECO:0007669"/>
    <property type="project" value="InterPro"/>
</dbReference>
<evidence type="ECO:0000256" key="8">
    <source>
        <dbReference type="ARBA" id="ARBA00022776"/>
    </source>
</evidence>
<dbReference type="GO" id="GO:0000796">
    <property type="term" value="C:condensin complex"/>
    <property type="evidence" value="ECO:0007669"/>
    <property type="project" value="InterPro"/>
</dbReference>
<organism evidence="12">
    <name type="scientific">Homalodisca liturata</name>
    <dbReference type="NCBI Taxonomy" id="320908"/>
    <lineage>
        <taxon>Eukaryota</taxon>
        <taxon>Metazoa</taxon>
        <taxon>Ecdysozoa</taxon>
        <taxon>Arthropoda</taxon>
        <taxon>Hexapoda</taxon>
        <taxon>Insecta</taxon>
        <taxon>Pterygota</taxon>
        <taxon>Neoptera</taxon>
        <taxon>Paraneoptera</taxon>
        <taxon>Hemiptera</taxon>
        <taxon>Auchenorrhyncha</taxon>
        <taxon>Membracoidea</taxon>
        <taxon>Cicadellidae</taxon>
        <taxon>Cicadellinae</taxon>
        <taxon>Proconiini</taxon>
        <taxon>Homalodisca</taxon>
    </lineage>
</organism>
<feature type="region of interest" description="Disordered" evidence="11">
    <location>
        <begin position="443"/>
        <end position="471"/>
    </location>
</feature>
<evidence type="ECO:0000256" key="2">
    <source>
        <dbReference type="ARBA" id="ARBA00004496"/>
    </source>
</evidence>
<evidence type="ECO:0000256" key="7">
    <source>
        <dbReference type="ARBA" id="ARBA00022618"/>
    </source>
</evidence>
<keyword evidence="9" id="KW-0226">DNA condensation</keyword>
<evidence type="ECO:0000256" key="11">
    <source>
        <dbReference type="SAM" id="MobiDB-lite"/>
    </source>
</evidence>
<feature type="compositionally biased region" description="Low complexity" evidence="11">
    <location>
        <begin position="586"/>
        <end position="598"/>
    </location>
</feature>
<keyword evidence="7" id="KW-0132">Cell division</keyword>
<dbReference type="Pfam" id="PF05786">
    <property type="entry name" value="Cnd2"/>
    <property type="match status" value="2"/>
</dbReference>
<dbReference type="PANTHER" id="PTHR13108">
    <property type="entry name" value="CONDENSIN COMPLEX SUBUNIT 2"/>
    <property type="match status" value="1"/>
</dbReference>
<evidence type="ECO:0000256" key="10">
    <source>
        <dbReference type="ARBA" id="ARBA00023306"/>
    </source>
</evidence>
<feature type="region of interest" description="Disordered" evidence="11">
    <location>
        <begin position="517"/>
        <end position="551"/>
    </location>
</feature>
<feature type="compositionally biased region" description="Polar residues" evidence="11">
    <location>
        <begin position="1"/>
        <end position="13"/>
    </location>
</feature>
<dbReference type="PANTHER" id="PTHR13108:SF9">
    <property type="entry name" value="CONDENSIN COMPLEX SUBUNIT 2"/>
    <property type="match status" value="1"/>
</dbReference>
<keyword evidence="5" id="KW-0158">Chromosome</keyword>
<feature type="compositionally biased region" description="Acidic residues" evidence="11">
    <location>
        <begin position="343"/>
        <end position="354"/>
    </location>
</feature>
<keyword evidence="8" id="KW-0498">Mitosis</keyword>
<evidence type="ECO:0000256" key="6">
    <source>
        <dbReference type="ARBA" id="ARBA00022490"/>
    </source>
</evidence>
<evidence type="ECO:0000313" key="12">
    <source>
        <dbReference type="EMBL" id="JAS84082.1"/>
    </source>
</evidence>
<comment type="subcellular location">
    <subcellularLocation>
        <location evidence="1">Chromosome</location>
    </subcellularLocation>
    <subcellularLocation>
        <location evidence="2">Cytoplasm</location>
    </subcellularLocation>
</comment>
<evidence type="ECO:0000256" key="1">
    <source>
        <dbReference type="ARBA" id="ARBA00004286"/>
    </source>
</evidence>
<reference evidence="12" key="1">
    <citation type="submission" date="2015-11" db="EMBL/GenBank/DDBJ databases">
        <title>De novo transcriptome assembly of four potential Pierce s Disease insect vectors from Arizona vineyards.</title>
        <authorList>
            <person name="Tassone E.E."/>
        </authorList>
    </citation>
    <scope>NUCLEOTIDE SEQUENCE</scope>
</reference>
<keyword evidence="10" id="KW-0131">Cell cycle</keyword>
<evidence type="ECO:0000256" key="3">
    <source>
        <dbReference type="ARBA" id="ARBA00009471"/>
    </source>
</evidence>
<gene>
    <name evidence="12" type="ORF">g.37473</name>
</gene>
<keyword evidence="6" id="KW-0963">Cytoplasm</keyword>
<feature type="compositionally biased region" description="Basic residues" evidence="11">
    <location>
        <begin position="231"/>
        <end position="240"/>
    </location>
</feature>
<dbReference type="GO" id="GO:0051301">
    <property type="term" value="P:cell division"/>
    <property type="evidence" value="ECO:0007669"/>
    <property type="project" value="UniProtKB-KW"/>
</dbReference>
<evidence type="ECO:0000256" key="9">
    <source>
        <dbReference type="ARBA" id="ARBA00023067"/>
    </source>
</evidence>
<evidence type="ECO:0000256" key="5">
    <source>
        <dbReference type="ARBA" id="ARBA00022454"/>
    </source>
</evidence>
<evidence type="ECO:0000256" key="4">
    <source>
        <dbReference type="ARBA" id="ARBA00016065"/>
    </source>
</evidence>
<dbReference type="AlphaFoldDB" id="A0A1B6IB00"/>
<feature type="compositionally biased region" description="Basic and acidic residues" evidence="11">
    <location>
        <begin position="355"/>
        <end position="367"/>
    </location>
</feature>
<comment type="similarity">
    <text evidence="3">Belongs to the CND2 (condensin subunit 2) family.</text>
</comment>
<feature type="region of interest" description="Disordered" evidence="11">
    <location>
        <begin position="1"/>
        <end position="55"/>
    </location>
</feature>
<feature type="region of interest" description="Disordered" evidence="11">
    <location>
        <begin position="329"/>
        <end position="367"/>
    </location>
</feature>
<feature type="region of interest" description="Disordered" evidence="11">
    <location>
        <begin position="577"/>
        <end position="607"/>
    </location>
</feature>
<feature type="compositionally biased region" description="Basic residues" evidence="11">
    <location>
        <begin position="443"/>
        <end position="453"/>
    </location>
</feature>
<sequence length="768" mass="86056">MPKKSNPTTISNKMDSDECEQPSMNQLSRDDDTFPLDDGMSKDTENSELQDSKVIVSKSSGKRSFRNLSMDIVLPDLPLNDDESELIDQAKALSELTNAPSTSTPTTEIPSTHSPVVSTLEMQEHVSRCVQLNTENKINTKNAFGLQLIDYMPPILAKQSGTNFTAAACQLDAGAKIYAYRVDAVHKDVMKLVETCMFAERDPNSKKSKIDDEDDSAEEGIPGTSSNAEKQKKKKTKKKVIATADQITRKPKEKDPREMFVKMEAIPGNILNKAKHDSKDLSLTLDRHVPFWNNMQQYTPTKATGTCSIPDITVNKNRTLGSALEVDYDRMSSSTSQSHCDNEDWNTEPDEPVDFDNKSEEEGLKETLNHTEEDARMRDVEVMFRAKCKMEEEKVSPPSQLDVMKALFHKSEDSEYDYLINDNSHYWAGPMYWKRAPGLKPAANKKKGLRKKKEPSEINYENSPAQSVLGKAPRRKRNMLTKSTMSKWSNSKVTLPIDDHLKPRVIQTLFNMDISPQILPNAPKEDEENDLNGQENDHSLPADEQDEGANDDENEIEAQIDFNITRLENIKVEEEEEECLSTLAGPSSSARPSHPSPSKNSSGAFEGDNLVPMVKTVKFDPIKYVVRPNRVDMQHLKSVMLNIILEAMEDQVQSDLLTHTGLMKKHPEVACLDNINTNIASDLIDLSENTPPSKEGTSSQGVMLKDVYSKLCNTDALHYRTREDLSFAMAFQCLLILTNENEFSLVNSEDGDVVISRSSVEASSSQED</sequence>
<dbReference type="InterPro" id="IPR022816">
    <property type="entry name" value="Condensin_barren_su2"/>
</dbReference>
<feature type="region of interest" description="Disordered" evidence="11">
    <location>
        <begin position="202"/>
        <end position="241"/>
    </location>
</feature>
<accession>A0A1B6IB00</accession>
<dbReference type="GO" id="GO:0003682">
    <property type="term" value="F:chromatin binding"/>
    <property type="evidence" value="ECO:0007669"/>
    <property type="project" value="TreeGrafter"/>
</dbReference>